<comment type="similarity">
    <text evidence="3">Belongs to the zinc-containing alcohol dehydrogenase family.</text>
</comment>
<comment type="subunit">
    <text evidence="4">Homotetramer.</text>
</comment>
<dbReference type="GO" id="GO:0006062">
    <property type="term" value="P:sorbitol catabolic process"/>
    <property type="evidence" value="ECO:0007669"/>
    <property type="project" value="TreeGrafter"/>
</dbReference>
<dbReference type="Gene3D" id="3.30.40.10">
    <property type="entry name" value="Zinc/RING finger domain, C3HC4 (zinc finger)"/>
    <property type="match status" value="1"/>
</dbReference>
<evidence type="ECO:0000256" key="16">
    <source>
        <dbReference type="ARBA" id="ARBA00080744"/>
    </source>
</evidence>
<keyword evidence="10" id="KW-0520">NAD</keyword>
<dbReference type="InterPro" id="IPR013144">
    <property type="entry name" value="CRA_dom"/>
</dbReference>
<feature type="domain" description="RING-Gid-type" evidence="19">
    <location>
        <begin position="358"/>
        <end position="399"/>
    </location>
</feature>
<sequence>MEALLEEHEKLCRKGNLSKSVEDVQKTIDLLVRARESIAANQNSASVTLAKLQNPVKQSFEAINSDLKDVYKGLGNYSKALDKKFRDKPLPATDYDALSSHPALINRAIAMHFLREGQFSVASTFLTDATNNPPRLELPSDTPNPDTSLEVDLGIDSLKSESLRKQFANMYHILHELKNQQNLLPAIAWARDKSDALETRGSNLEFELSKLQFVWLFTGGSNPNDARSLLLGQQQALEYARREFAHFQGRYLREIQQLSGAMAFCPNLAQSPYRRIFHNEDAWEDLANSFTREFCSLLGLSADSPLYVAATAGAIALPTLLKLQTIMKEKRTEWTTQHELPVEIPLPPAYHFHSIFVCPVSKEQTTDENPPMMMPCGHVVAQESLARLSKGSRFKCPYCPSESRPEDSKKLFISACTTASAPERLHNNAGSKTSSSTTVPADQKANFTSLSSPPRPSPTSLLRPQNKATMATVTETVSLPNVGVFTDPEHKLWVAESVPTLESVKKGQDLKHGEVTIGIKSTGICGSDIHFWHAGRIGPMIVTDTHILGHESAGVILATHPSVTHLKPGDRVAIEPDIICGHCEPCLTGRYNGCLNMRFLSTPPVDGLLRRYVNHPAVWCHKIGDMSFENGALLEPLSVALAGVERAGVKLGDPVLICGAGPIGLITLLCAAAAGAEPIVVTDIDEGRLAFAKELIPRVRTFKVERLTRDEDAAEKIVELAGGVQPAIALECTGVESSISAAIHSVKFGGKVFVIGVGKPEMQLPFMRLSTQEIDLQFQYRYANTWPRAIRLVESGVVDLGRMVTHRFDIEDAVRAFETAADPKTGAIKVQIQSEMDVQW</sequence>
<evidence type="ECO:0000256" key="9">
    <source>
        <dbReference type="ARBA" id="ARBA00023002"/>
    </source>
</evidence>
<comment type="cofactor">
    <cofactor evidence="1">
        <name>Zn(2+)</name>
        <dbReference type="ChEBI" id="CHEBI:29105"/>
    </cofactor>
</comment>
<evidence type="ECO:0000256" key="6">
    <source>
        <dbReference type="ARBA" id="ARBA00022723"/>
    </source>
</evidence>
<dbReference type="GO" id="GO:0061630">
    <property type="term" value="F:ubiquitin protein ligase activity"/>
    <property type="evidence" value="ECO:0007669"/>
    <property type="project" value="InterPro"/>
</dbReference>
<dbReference type="EMBL" id="CAJPDR010000046">
    <property type="protein sequence ID" value="CAF9911075.1"/>
    <property type="molecule type" value="Genomic_DNA"/>
</dbReference>
<dbReference type="InterPro" id="IPR036291">
    <property type="entry name" value="NAD(P)-bd_dom_sf"/>
</dbReference>
<evidence type="ECO:0000313" key="21">
    <source>
        <dbReference type="Proteomes" id="UP000664203"/>
    </source>
</evidence>
<evidence type="ECO:0000256" key="13">
    <source>
        <dbReference type="ARBA" id="ARBA00049317"/>
    </source>
</evidence>
<evidence type="ECO:0000259" key="19">
    <source>
        <dbReference type="PROSITE" id="PS51867"/>
    </source>
</evidence>
<evidence type="ECO:0000256" key="5">
    <source>
        <dbReference type="ARBA" id="ARBA00022490"/>
    </source>
</evidence>
<organism evidence="20 21">
    <name type="scientific">Alectoria fallacina</name>
    <dbReference type="NCBI Taxonomy" id="1903189"/>
    <lineage>
        <taxon>Eukaryota</taxon>
        <taxon>Fungi</taxon>
        <taxon>Dikarya</taxon>
        <taxon>Ascomycota</taxon>
        <taxon>Pezizomycotina</taxon>
        <taxon>Lecanoromycetes</taxon>
        <taxon>OSLEUM clade</taxon>
        <taxon>Lecanoromycetidae</taxon>
        <taxon>Lecanorales</taxon>
        <taxon>Lecanorineae</taxon>
        <taxon>Parmeliaceae</taxon>
        <taxon>Alectoria</taxon>
    </lineage>
</organism>
<evidence type="ECO:0000256" key="7">
    <source>
        <dbReference type="ARBA" id="ARBA00022771"/>
    </source>
</evidence>
<dbReference type="Proteomes" id="UP000664203">
    <property type="component" value="Unassembled WGS sequence"/>
</dbReference>
<dbReference type="InterPro" id="IPR013149">
    <property type="entry name" value="ADH-like_C"/>
</dbReference>
<keyword evidence="7 17" id="KW-0863">Zinc-finger</keyword>
<evidence type="ECO:0000256" key="12">
    <source>
        <dbReference type="ARBA" id="ARBA00039783"/>
    </source>
</evidence>
<name>A0A8H3ICI7_9LECA</name>
<comment type="caution">
    <text evidence="20">The sequence shown here is derived from an EMBL/GenBank/DDBJ whole genome shotgun (WGS) entry which is preliminary data.</text>
</comment>
<dbReference type="InterPro" id="IPR037683">
    <property type="entry name" value="Rmd5_dRing"/>
</dbReference>
<feature type="compositionally biased region" description="Low complexity" evidence="18">
    <location>
        <begin position="448"/>
        <end position="464"/>
    </location>
</feature>
<evidence type="ECO:0000256" key="3">
    <source>
        <dbReference type="ARBA" id="ARBA00008072"/>
    </source>
</evidence>
<dbReference type="InterPro" id="IPR044063">
    <property type="entry name" value="ZF_RING_GID"/>
</dbReference>
<dbReference type="Pfam" id="PF10607">
    <property type="entry name" value="CTLH"/>
    <property type="match status" value="1"/>
</dbReference>
<proteinExistence type="inferred from homology"/>
<feature type="compositionally biased region" description="Polar residues" evidence="18">
    <location>
        <begin position="428"/>
        <end position="440"/>
    </location>
</feature>
<dbReference type="GO" id="GO:0003939">
    <property type="term" value="F:L-iditol 2-dehydrogenase (NAD+) activity"/>
    <property type="evidence" value="ECO:0007669"/>
    <property type="project" value="TreeGrafter"/>
</dbReference>
<dbReference type="InterPro" id="IPR027370">
    <property type="entry name" value="Znf-RING_euk"/>
</dbReference>
<dbReference type="OrthoDB" id="1933281at2759"/>
<evidence type="ECO:0000256" key="10">
    <source>
        <dbReference type="ARBA" id="ARBA00023027"/>
    </source>
</evidence>
<dbReference type="CDD" id="cd05285">
    <property type="entry name" value="sorbitol_DH"/>
    <property type="match status" value="1"/>
</dbReference>
<evidence type="ECO:0000256" key="15">
    <source>
        <dbReference type="ARBA" id="ARBA00075398"/>
    </source>
</evidence>
<feature type="region of interest" description="Disordered" evidence="18">
    <location>
        <begin position="423"/>
        <end position="464"/>
    </location>
</feature>
<gene>
    <name evidence="20" type="primary">LAD1</name>
    <name evidence="20" type="ORF">ALECFALPRED_007070</name>
</gene>
<dbReference type="SUPFAM" id="SSF57850">
    <property type="entry name" value="RING/U-box"/>
    <property type="match status" value="1"/>
</dbReference>
<keyword evidence="9" id="KW-0560">Oxidoreductase</keyword>
<dbReference type="Gene3D" id="3.90.180.10">
    <property type="entry name" value="Medium-chain alcohol dehydrogenases, catalytic domain"/>
    <property type="match status" value="1"/>
</dbReference>
<dbReference type="GO" id="GO:0005737">
    <property type="term" value="C:cytoplasm"/>
    <property type="evidence" value="ECO:0007669"/>
    <property type="project" value="UniProtKB-SubCell"/>
</dbReference>
<dbReference type="InterPro" id="IPR013154">
    <property type="entry name" value="ADH-like_N"/>
</dbReference>
<dbReference type="Pfam" id="PF08240">
    <property type="entry name" value="ADH_N"/>
    <property type="match status" value="1"/>
</dbReference>
<comment type="similarity">
    <text evidence="14">Belongs to the RMD5/GID2 family.</text>
</comment>
<dbReference type="PROSITE" id="PS51867">
    <property type="entry name" value="ZF_RING_GID"/>
    <property type="match status" value="1"/>
</dbReference>
<dbReference type="Gene3D" id="3.40.50.720">
    <property type="entry name" value="NAD(P)-binding Rossmann-like Domain"/>
    <property type="match status" value="1"/>
</dbReference>
<dbReference type="SUPFAM" id="SSF50129">
    <property type="entry name" value="GroES-like"/>
    <property type="match status" value="1"/>
</dbReference>
<dbReference type="PANTHER" id="PTHR43161:SF12">
    <property type="entry name" value="L-ARABINITOL 4-DEHYDROGENASE"/>
    <property type="match status" value="1"/>
</dbReference>
<evidence type="ECO:0000256" key="11">
    <source>
        <dbReference type="ARBA" id="ARBA00038954"/>
    </source>
</evidence>
<dbReference type="InterPro" id="IPR045306">
    <property type="entry name" value="SDH-like"/>
</dbReference>
<dbReference type="AlphaFoldDB" id="A0A8H3ICI7"/>
<dbReference type="SMART" id="SM00757">
    <property type="entry name" value="CRA"/>
    <property type="match status" value="1"/>
</dbReference>
<dbReference type="FunFam" id="3.40.50.720:FF:000068">
    <property type="entry name" value="Sorbitol dehydrogenase"/>
    <property type="match status" value="1"/>
</dbReference>
<dbReference type="PANTHER" id="PTHR43161">
    <property type="entry name" value="SORBITOL DEHYDROGENASE"/>
    <property type="match status" value="1"/>
</dbReference>
<comment type="catalytic activity">
    <reaction evidence="13">
        <text>L-arabinitol + NAD(+) = L-xylulose + NADH + H(+)</text>
        <dbReference type="Rhea" id="RHEA:16381"/>
        <dbReference type="ChEBI" id="CHEBI:15378"/>
        <dbReference type="ChEBI" id="CHEBI:17399"/>
        <dbReference type="ChEBI" id="CHEBI:18403"/>
        <dbReference type="ChEBI" id="CHEBI:57540"/>
        <dbReference type="ChEBI" id="CHEBI:57945"/>
        <dbReference type="EC" id="1.1.1.12"/>
    </reaction>
</comment>
<keyword evidence="6" id="KW-0479">Metal-binding</keyword>
<dbReference type="Pfam" id="PF00107">
    <property type="entry name" value="ADH_zinc_N"/>
    <property type="match status" value="1"/>
</dbReference>
<keyword evidence="5" id="KW-0963">Cytoplasm</keyword>
<dbReference type="CDD" id="cd16652">
    <property type="entry name" value="dRING_Rmd5p-like"/>
    <property type="match status" value="1"/>
</dbReference>
<comment type="subcellular location">
    <subcellularLocation>
        <location evidence="2">Cytoplasm</location>
    </subcellularLocation>
</comment>
<reference evidence="20" key="1">
    <citation type="submission" date="2021-03" db="EMBL/GenBank/DDBJ databases">
        <authorList>
            <person name="Tagirdzhanova G."/>
        </authorList>
    </citation>
    <scope>NUCLEOTIDE SEQUENCE</scope>
</reference>
<dbReference type="InterPro" id="IPR024964">
    <property type="entry name" value="CTLH/CRA"/>
</dbReference>
<dbReference type="EC" id="1.1.1.12" evidence="11"/>
<evidence type="ECO:0000313" key="20">
    <source>
        <dbReference type="EMBL" id="CAF9911075.1"/>
    </source>
</evidence>
<evidence type="ECO:0000256" key="1">
    <source>
        <dbReference type="ARBA" id="ARBA00001947"/>
    </source>
</evidence>
<dbReference type="InterPro" id="IPR011032">
    <property type="entry name" value="GroES-like_sf"/>
</dbReference>
<evidence type="ECO:0000256" key="4">
    <source>
        <dbReference type="ARBA" id="ARBA00011881"/>
    </source>
</evidence>
<evidence type="ECO:0000256" key="8">
    <source>
        <dbReference type="ARBA" id="ARBA00022833"/>
    </source>
</evidence>
<dbReference type="FunFam" id="3.30.40.10:FF:000143">
    <property type="entry name" value="Regulator of gluconeogenesis Rmd5"/>
    <property type="match status" value="1"/>
</dbReference>
<dbReference type="GO" id="GO:0008270">
    <property type="term" value="F:zinc ion binding"/>
    <property type="evidence" value="ECO:0007669"/>
    <property type="project" value="UniProtKB-KW"/>
</dbReference>
<dbReference type="GO" id="GO:0050019">
    <property type="term" value="F:L-arabinitol 4-dehydrogenase activity"/>
    <property type="evidence" value="ECO:0007669"/>
    <property type="project" value="UniProtKB-EC"/>
</dbReference>
<dbReference type="SUPFAM" id="SSF51735">
    <property type="entry name" value="NAD(P)-binding Rossmann-fold domains"/>
    <property type="match status" value="1"/>
</dbReference>
<keyword evidence="8" id="KW-0862">Zinc</keyword>
<keyword evidence="21" id="KW-1185">Reference proteome</keyword>
<evidence type="ECO:0000256" key="14">
    <source>
        <dbReference type="ARBA" id="ARBA00061136"/>
    </source>
</evidence>
<evidence type="ECO:0000256" key="17">
    <source>
        <dbReference type="PROSITE-ProRule" id="PRU01215"/>
    </source>
</evidence>
<dbReference type="Pfam" id="PF13445">
    <property type="entry name" value="zf-RING_UBOX"/>
    <property type="match status" value="1"/>
</dbReference>
<evidence type="ECO:0000256" key="18">
    <source>
        <dbReference type="SAM" id="MobiDB-lite"/>
    </source>
</evidence>
<feature type="zinc finger region" description="RING-Gid-type" evidence="17">
    <location>
        <begin position="358"/>
        <end position="399"/>
    </location>
</feature>
<protein>
    <recommendedName>
        <fullName evidence="12">L-arabinitol 4-dehydrogenase</fullName>
        <ecNumber evidence="11">1.1.1.12</ecNumber>
    </recommendedName>
    <alternativeName>
        <fullName evidence="16">GID complex catalytic subunit 2</fullName>
    </alternativeName>
    <alternativeName>
        <fullName evidence="15">Glucose-induced degradation protein 2</fullName>
    </alternativeName>
</protein>
<accession>A0A8H3ICI7</accession>
<dbReference type="InterPro" id="IPR013083">
    <property type="entry name" value="Znf_RING/FYVE/PHD"/>
</dbReference>
<evidence type="ECO:0000256" key="2">
    <source>
        <dbReference type="ARBA" id="ARBA00004496"/>
    </source>
</evidence>